<dbReference type="InterPro" id="IPR013767">
    <property type="entry name" value="PAS_fold"/>
</dbReference>
<dbReference type="CDD" id="cd00038">
    <property type="entry name" value="CAP_ED"/>
    <property type="match status" value="1"/>
</dbReference>
<dbReference type="PANTHER" id="PTHR44757">
    <property type="entry name" value="DIGUANYLATE CYCLASE DGCP"/>
    <property type="match status" value="1"/>
</dbReference>
<keyword evidence="3" id="KW-0804">Transcription</keyword>
<evidence type="ECO:0000256" key="1">
    <source>
        <dbReference type="ARBA" id="ARBA00023015"/>
    </source>
</evidence>
<dbReference type="Pfam" id="PF13545">
    <property type="entry name" value="HTH_Crp_2"/>
    <property type="match status" value="1"/>
</dbReference>
<dbReference type="SMART" id="SM00100">
    <property type="entry name" value="cNMP"/>
    <property type="match status" value="1"/>
</dbReference>
<dbReference type="PROSITE" id="PS50112">
    <property type="entry name" value="PAS"/>
    <property type="match status" value="2"/>
</dbReference>
<dbReference type="InterPro" id="IPR029787">
    <property type="entry name" value="Nucleotide_cyclase"/>
</dbReference>
<dbReference type="Pfam" id="PF00027">
    <property type="entry name" value="cNMP_binding"/>
    <property type="match status" value="1"/>
</dbReference>
<dbReference type="InterPro" id="IPR012318">
    <property type="entry name" value="HTH_CRP"/>
</dbReference>
<feature type="domain" description="GGDEF" evidence="6">
    <location>
        <begin position="711"/>
        <end position="844"/>
    </location>
</feature>
<dbReference type="GO" id="GO:0006355">
    <property type="term" value="P:regulation of DNA-templated transcription"/>
    <property type="evidence" value="ECO:0007669"/>
    <property type="project" value="InterPro"/>
</dbReference>
<dbReference type="Gene3D" id="2.60.120.10">
    <property type="entry name" value="Jelly Rolls"/>
    <property type="match status" value="1"/>
</dbReference>
<keyword evidence="1" id="KW-0805">Transcription regulation</keyword>
<evidence type="ECO:0000259" key="5">
    <source>
        <dbReference type="PROSITE" id="PS50112"/>
    </source>
</evidence>
<dbReference type="NCBIfam" id="TIGR00254">
    <property type="entry name" value="GGDEF"/>
    <property type="match status" value="1"/>
</dbReference>
<dbReference type="Pfam" id="PF00989">
    <property type="entry name" value="PAS"/>
    <property type="match status" value="1"/>
</dbReference>
<dbReference type="PROSITE" id="PS51063">
    <property type="entry name" value="HTH_CRP_2"/>
    <property type="match status" value="1"/>
</dbReference>
<dbReference type="InterPro" id="IPR052155">
    <property type="entry name" value="Biofilm_reg_signaling"/>
</dbReference>
<dbReference type="InterPro" id="IPR013656">
    <property type="entry name" value="PAS_4"/>
</dbReference>
<dbReference type="NCBIfam" id="TIGR00229">
    <property type="entry name" value="sensory_box"/>
    <property type="match status" value="2"/>
</dbReference>
<dbReference type="PANTHER" id="PTHR44757:SF2">
    <property type="entry name" value="BIOFILM ARCHITECTURE MAINTENANCE PROTEIN MBAA"/>
    <property type="match status" value="1"/>
</dbReference>
<dbReference type="InterPro" id="IPR018490">
    <property type="entry name" value="cNMP-bd_dom_sf"/>
</dbReference>
<feature type="region of interest" description="Disordered" evidence="4">
    <location>
        <begin position="833"/>
        <end position="868"/>
    </location>
</feature>
<dbReference type="PROSITE" id="PS50887">
    <property type="entry name" value="GGDEF"/>
    <property type="match status" value="1"/>
</dbReference>
<dbReference type="CDD" id="cd01949">
    <property type="entry name" value="GGDEF"/>
    <property type="match status" value="1"/>
</dbReference>
<keyword evidence="2" id="KW-0238">DNA-binding</keyword>
<feature type="domain" description="HTH crp-type" evidence="7">
    <location>
        <begin position="148"/>
        <end position="214"/>
    </location>
</feature>
<dbReference type="InterPro" id="IPR036390">
    <property type="entry name" value="WH_DNA-bd_sf"/>
</dbReference>
<feature type="domain" description="PAS" evidence="5">
    <location>
        <begin position="430"/>
        <end position="471"/>
    </location>
</feature>
<feature type="domain" description="PAS" evidence="5">
    <location>
        <begin position="555"/>
        <end position="624"/>
    </location>
</feature>
<dbReference type="InterPro" id="IPR035965">
    <property type="entry name" value="PAS-like_dom_sf"/>
</dbReference>
<dbReference type="SUPFAM" id="SSF46785">
    <property type="entry name" value="Winged helix' DNA-binding domain"/>
    <property type="match status" value="1"/>
</dbReference>
<dbReference type="InterPro" id="IPR043128">
    <property type="entry name" value="Rev_trsase/Diguanyl_cyclase"/>
</dbReference>
<evidence type="ECO:0000259" key="7">
    <source>
        <dbReference type="PROSITE" id="PS51063"/>
    </source>
</evidence>
<dbReference type="GO" id="GO:0003677">
    <property type="term" value="F:DNA binding"/>
    <property type="evidence" value="ECO:0007669"/>
    <property type="project" value="UniProtKB-KW"/>
</dbReference>
<dbReference type="InterPro" id="IPR000014">
    <property type="entry name" value="PAS"/>
</dbReference>
<accession>A0A935K0U1</accession>
<sequence length="868" mass="96507">METPASPNPKQNRILAGLATNEYARLQDDLELVTLKLGAELCDAGDTMDYVYFPISCIVSLTFTTRTGASVELAMIGNEGLVGMPLVLGGATTNHRVVVQSPGAAYRLKVEVIRWELDQGGILQHLALRHAQALMTQMAQSVVCNRHHAIDQQLCRWLLLSLDRLPGLQLHMTQELIASFLGVRREAITEAAGKLQLAGLIQYSRGYINIIDRAGLEARACECYGVVKAEYDRLFQIAPETRLRGRARPNPENVRSRAEARWKQAPPEVAKTAWDNAQLVHELQVHQIEMEMHNEALRHAYDEADALRDRYADIYDFAPVSYITLNREGIILDLNLSGAILLGIKGSQKSRHRFAAFVSPDSLNAFNQFLEEVLPATQKTTCEVVLSSNPQRPEATVRIEAIPNEAGDECRMVVIDITSERSAQQALTLREQYLRAILDNFPFMVWLKDEQSQFIAVNAHLASIFGWPSTESLIGRNDFDIAAPDLAAAFQAEDQTVLLSGERRTVEELLKFDDEQRWFEIYKSPIILDDKTIGTVGFARDINLRHQTQQALKDAEERYRSLIEQMPLSVAIIQNGLIRYLNPKSEALIGYALAECINQSFLPLVYEADQAKAFEINESYSRGEVLPPNFDMRLLGKSGQMIDCRLHISTVQWSGKKAALAVFEDVTAEKAMHAELHRLARIDPLTALASPSHFIEHMTRALSRLKRDENRQVTVLVLDLDHFAAINKALGQLAGDAILRLFSALLCEQLRNVDFAGRIGGEKFAVMLEETDLPAAAIFGERLRLKTAATSVSIGEQRVSITVSIGIAAMSGADDTVEQVMQRAELALFRAKSGGRNSIQTADSRQQTADSRQQTAENTAPASSGKNK</sequence>
<proteinExistence type="predicted"/>
<dbReference type="SMART" id="SM00091">
    <property type="entry name" value="PAS"/>
    <property type="match status" value="3"/>
</dbReference>
<dbReference type="CDD" id="cd00130">
    <property type="entry name" value="PAS"/>
    <property type="match status" value="3"/>
</dbReference>
<dbReference type="SUPFAM" id="SSF51206">
    <property type="entry name" value="cAMP-binding domain-like"/>
    <property type="match status" value="1"/>
</dbReference>
<dbReference type="Gene3D" id="3.30.70.270">
    <property type="match status" value="1"/>
</dbReference>
<protein>
    <submittedName>
        <fullName evidence="8">PAS domain S-box protein</fullName>
    </submittedName>
</protein>
<dbReference type="InterPro" id="IPR000160">
    <property type="entry name" value="GGDEF_dom"/>
</dbReference>
<reference evidence="8 9" key="1">
    <citation type="submission" date="2020-10" db="EMBL/GenBank/DDBJ databases">
        <title>Connecting structure to function with the recovery of over 1000 high-quality activated sludge metagenome-assembled genomes encoding full-length rRNA genes using long-read sequencing.</title>
        <authorList>
            <person name="Singleton C.M."/>
            <person name="Petriglieri F."/>
            <person name="Kristensen J.M."/>
            <person name="Kirkegaard R.H."/>
            <person name="Michaelsen T.Y."/>
            <person name="Andersen M.H."/>
            <person name="Karst S.M."/>
            <person name="Dueholm M.S."/>
            <person name="Nielsen P.H."/>
            <person name="Albertsen M."/>
        </authorList>
    </citation>
    <scope>NUCLEOTIDE SEQUENCE [LARGE SCALE GENOMIC DNA]</scope>
    <source>
        <strain evidence="8">EsbW_18-Q3-R4-48_BATAC.463</strain>
    </source>
</reference>
<dbReference type="Proteomes" id="UP000739411">
    <property type="component" value="Unassembled WGS sequence"/>
</dbReference>
<dbReference type="InterPro" id="IPR014710">
    <property type="entry name" value="RmlC-like_jellyroll"/>
</dbReference>
<dbReference type="SMART" id="SM00267">
    <property type="entry name" value="GGDEF"/>
    <property type="match status" value="1"/>
</dbReference>
<evidence type="ECO:0000313" key="9">
    <source>
        <dbReference type="Proteomes" id="UP000739411"/>
    </source>
</evidence>
<name>A0A935K0U1_9RHOO</name>
<dbReference type="EMBL" id="JADJMS010000009">
    <property type="protein sequence ID" value="MBK7414464.1"/>
    <property type="molecule type" value="Genomic_DNA"/>
</dbReference>
<dbReference type="Pfam" id="PF08448">
    <property type="entry name" value="PAS_4"/>
    <property type="match status" value="1"/>
</dbReference>
<gene>
    <name evidence="8" type="ORF">IPJ38_04465</name>
</gene>
<dbReference type="SMART" id="SM00419">
    <property type="entry name" value="HTH_CRP"/>
    <property type="match status" value="1"/>
</dbReference>
<dbReference type="SUPFAM" id="SSF55073">
    <property type="entry name" value="Nucleotide cyclase"/>
    <property type="match status" value="1"/>
</dbReference>
<dbReference type="InterPro" id="IPR000595">
    <property type="entry name" value="cNMP-bd_dom"/>
</dbReference>
<feature type="compositionally biased region" description="Polar residues" evidence="4">
    <location>
        <begin position="835"/>
        <end position="868"/>
    </location>
</feature>
<evidence type="ECO:0000313" key="8">
    <source>
        <dbReference type="EMBL" id="MBK7414464.1"/>
    </source>
</evidence>
<comment type="caution">
    <text evidence="8">The sequence shown here is derived from an EMBL/GenBank/DDBJ whole genome shotgun (WGS) entry which is preliminary data.</text>
</comment>
<organism evidence="8 9">
    <name type="scientific">Candidatus Dechloromonas phosphorivorans</name>
    <dbReference type="NCBI Taxonomy" id="2899244"/>
    <lineage>
        <taxon>Bacteria</taxon>
        <taxon>Pseudomonadati</taxon>
        <taxon>Pseudomonadota</taxon>
        <taxon>Betaproteobacteria</taxon>
        <taxon>Rhodocyclales</taxon>
        <taxon>Azonexaceae</taxon>
        <taxon>Dechloromonas</taxon>
    </lineage>
</organism>
<dbReference type="Gene3D" id="3.30.450.20">
    <property type="entry name" value="PAS domain"/>
    <property type="match status" value="3"/>
</dbReference>
<evidence type="ECO:0000256" key="2">
    <source>
        <dbReference type="ARBA" id="ARBA00023125"/>
    </source>
</evidence>
<evidence type="ECO:0000256" key="3">
    <source>
        <dbReference type="ARBA" id="ARBA00023163"/>
    </source>
</evidence>
<evidence type="ECO:0000259" key="6">
    <source>
        <dbReference type="PROSITE" id="PS50887"/>
    </source>
</evidence>
<dbReference type="SUPFAM" id="SSF55785">
    <property type="entry name" value="PYP-like sensor domain (PAS domain)"/>
    <property type="match status" value="3"/>
</dbReference>
<evidence type="ECO:0000256" key="4">
    <source>
        <dbReference type="SAM" id="MobiDB-lite"/>
    </source>
</evidence>
<dbReference type="Pfam" id="PF00990">
    <property type="entry name" value="GGDEF"/>
    <property type="match status" value="1"/>
</dbReference>
<dbReference type="AlphaFoldDB" id="A0A935K0U1"/>